<dbReference type="PANTHER" id="PTHR33175:SF3">
    <property type="entry name" value="DNA-BINDING PROTEIN HU-BETA"/>
    <property type="match status" value="1"/>
</dbReference>
<evidence type="ECO:0000313" key="6">
    <source>
        <dbReference type="Proteomes" id="UP000051017"/>
    </source>
</evidence>
<protein>
    <recommendedName>
        <fullName evidence="7">DNA-binding protein</fullName>
    </recommendedName>
</protein>
<comment type="similarity">
    <text evidence="3">Belongs to the bacterial histone-like protein family.</text>
</comment>
<feature type="compositionally biased region" description="Low complexity" evidence="4">
    <location>
        <begin position="103"/>
        <end position="116"/>
    </location>
</feature>
<keyword evidence="1" id="KW-0226">DNA condensation</keyword>
<evidence type="ECO:0008006" key="7">
    <source>
        <dbReference type="Google" id="ProtNLM"/>
    </source>
</evidence>
<evidence type="ECO:0000313" key="5">
    <source>
        <dbReference type="EMBL" id="KRO46992.1"/>
    </source>
</evidence>
<dbReference type="GO" id="GO:0030527">
    <property type="term" value="F:structural constituent of chromatin"/>
    <property type="evidence" value="ECO:0007669"/>
    <property type="project" value="InterPro"/>
</dbReference>
<dbReference type="Proteomes" id="UP000051017">
    <property type="component" value="Unassembled WGS sequence"/>
</dbReference>
<dbReference type="GO" id="GO:0005829">
    <property type="term" value="C:cytosol"/>
    <property type="evidence" value="ECO:0007669"/>
    <property type="project" value="TreeGrafter"/>
</dbReference>
<keyword evidence="2" id="KW-0238">DNA-binding</keyword>
<feature type="compositionally biased region" description="Basic residues" evidence="4">
    <location>
        <begin position="117"/>
        <end position="134"/>
    </location>
</feature>
<dbReference type="PANTHER" id="PTHR33175">
    <property type="entry name" value="DNA-BINDING PROTEIN HU"/>
    <property type="match status" value="1"/>
</dbReference>
<dbReference type="CDD" id="cd13831">
    <property type="entry name" value="HU"/>
    <property type="match status" value="1"/>
</dbReference>
<accession>A0A0R2QD10</accession>
<dbReference type="GO" id="GO:0030261">
    <property type="term" value="P:chromosome condensation"/>
    <property type="evidence" value="ECO:0007669"/>
    <property type="project" value="UniProtKB-KW"/>
</dbReference>
<reference evidence="5 6" key="1">
    <citation type="submission" date="2015-10" db="EMBL/GenBank/DDBJ databases">
        <title>Metagenome-Assembled Genomes uncover a global brackish microbiome.</title>
        <authorList>
            <person name="Hugerth L.W."/>
            <person name="Larsson J."/>
            <person name="Alneberg J."/>
            <person name="Lindh M.V."/>
            <person name="Legrand C."/>
            <person name="Pinhassi J."/>
            <person name="Andersson A.F."/>
        </authorList>
    </citation>
    <scope>NUCLEOTIDE SEQUENCE [LARGE SCALE GENOMIC DNA]</scope>
    <source>
        <strain evidence="5">BACL6 MAG-120924-bin43</strain>
    </source>
</reference>
<proteinExistence type="inferred from homology"/>
<dbReference type="PROSITE" id="PS00045">
    <property type="entry name" value="HISTONE_LIKE"/>
    <property type="match status" value="1"/>
</dbReference>
<evidence type="ECO:0000256" key="1">
    <source>
        <dbReference type="ARBA" id="ARBA00023067"/>
    </source>
</evidence>
<dbReference type="AlphaFoldDB" id="A0A0R2QD10"/>
<dbReference type="InterPro" id="IPR010992">
    <property type="entry name" value="IHF-like_DNA-bd_dom_sf"/>
</dbReference>
<dbReference type="InterPro" id="IPR000119">
    <property type="entry name" value="Hist_DNA-bd"/>
</dbReference>
<dbReference type="SUPFAM" id="SSF47729">
    <property type="entry name" value="IHF-like DNA-binding proteins"/>
    <property type="match status" value="1"/>
</dbReference>
<gene>
    <name evidence="5" type="ORF">ABR75_02840</name>
</gene>
<dbReference type="Gene3D" id="4.10.520.10">
    <property type="entry name" value="IHF-like DNA-binding proteins"/>
    <property type="match status" value="1"/>
</dbReference>
<dbReference type="GO" id="GO:0003677">
    <property type="term" value="F:DNA binding"/>
    <property type="evidence" value="ECO:0007669"/>
    <property type="project" value="UniProtKB-KW"/>
</dbReference>
<comment type="caution">
    <text evidence="5">The sequence shown here is derived from an EMBL/GenBank/DDBJ whole genome shotgun (WGS) entry which is preliminary data.</text>
</comment>
<evidence type="ECO:0000256" key="3">
    <source>
        <dbReference type="RuleBase" id="RU003939"/>
    </source>
</evidence>
<dbReference type="PRINTS" id="PR01727">
    <property type="entry name" value="DNABINDINGHU"/>
</dbReference>
<evidence type="ECO:0000256" key="4">
    <source>
        <dbReference type="SAM" id="MobiDB-lite"/>
    </source>
</evidence>
<evidence type="ECO:0000256" key="2">
    <source>
        <dbReference type="ARBA" id="ARBA00023125"/>
    </source>
</evidence>
<dbReference type="Pfam" id="PF00216">
    <property type="entry name" value="Bac_DNA_binding"/>
    <property type="match status" value="1"/>
</dbReference>
<dbReference type="SMART" id="SM00411">
    <property type="entry name" value="BHL"/>
    <property type="match status" value="1"/>
</dbReference>
<sequence length="134" mass="13991">MKKRDLIQAVATHTDVDKKTATLLVEGTIDVILATVAKGEVVNISGFAKFAKINRPARMARNPATGEAVKVKAKTVAKISALKGFKDIALGVAPAPKLVTVRKPAAPAKPAPAAKKPAAKKPAAKKPVAKKKKK</sequence>
<dbReference type="EMBL" id="LIBJ01000206">
    <property type="protein sequence ID" value="KRO46992.1"/>
    <property type="molecule type" value="Genomic_DNA"/>
</dbReference>
<name>A0A0R2QD10_9ACTN</name>
<organism evidence="5 6">
    <name type="scientific">Acidimicrobiia bacterium BACL6 MAG-120924-bin43</name>
    <dbReference type="NCBI Taxonomy" id="1655583"/>
    <lineage>
        <taxon>Bacteria</taxon>
        <taxon>Bacillati</taxon>
        <taxon>Actinomycetota</taxon>
        <taxon>Acidimicrobiia</taxon>
        <taxon>acIV cluster</taxon>
    </lineage>
</organism>
<feature type="region of interest" description="Disordered" evidence="4">
    <location>
        <begin position="103"/>
        <end position="134"/>
    </location>
</feature>
<dbReference type="InterPro" id="IPR020816">
    <property type="entry name" value="Histone-like_DNA-bd_CS"/>
</dbReference>